<comment type="cofactor">
    <cofactor evidence="3">
        <name>Mg(2+)</name>
        <dbReference type="ChEBI" id="CHEBI:18420"/>
    </cofactor>
    <text evidence="3">Binds 2 magnesium ions per monomer.</text>
</comment>
<dbReference type="InterPro" id="IPR036320">
    <property type="entry name" value="Glycosyl_Trfase_fam3_N_dom_sf"/>
</dbReference>
<evidence type="ECO:0000259" key="5">
    <source>
        <dbReference type="Pfam" id="PF02885"/>
    </source>
</evidence>
<evidence type="ECO:0000256" key="2">
    <source>
        <dbReference type="ARBA" id="ARBA00022679"/>
    </source>
</evidence>
<dbReference type="EC" id="2.4.2.18" evidence="3"/>
<sequence>MIKEFIKKITSGIDLSGRETEKLFSILMSGQATDAQIGAILTGLKMKGETVEEISAAASVMKREAVKVPVKDRSKLVDTCGTGGDKVNTFNVSTITAFVVAGAGAKVAKHGNRSVSSKCGSADIMEALGINIEMKPEQAAEAIDKIGLAFLFAPIYHPAMKNVIRQRREIGIRTVFNILGPLSNPADAKYQLMGVYDSKLIEPLAKVMSNLGVERAYIVHGREGLDEVSITSETVVGELNGNEISIYTIKPEDFGLKRASLEDIKGGELNYNLDVALNILKGKDYSPKTDFVAINSAYALKVCGVVDSIREGIELAKETIYSKRAYHILEQLRDFSRGGK</sequence>
<dbReference type="NCBIfam" id="TIGR01245">
    <property type="entry name" value="trpD"/>
    <property type="match status" value="1"/>
</dbReference>
<feature type="binding site" evidence="3">
    <location>
        <position position="167"/>
    </location>
    <ligand>
        <name>anthranilate</name>
        <dbReference type="ChEBI" id="CHEBI:16567"/>
        <label>2</label>
    </ligand>
</feature>
<dbReference type="InterPro" id="IPR035902">
    <property type="entry name" value="Nuc_phospho_transferase"/>
</dbReference>
<feature type="binding site" evidence="3">
    <location>
        <position position="89"/>
    </location>
    <ligand>
        <name>5-phospho-alpha-D-ribose 1-diphosphate</name>
        <dbReference type="ChEBI" id="CHEBI:58017"/>
    </ligand>
</feature>
<evidence type="ECO:0000313" key="7">
    <source>
        <dbReference type="Proteomes" id="UP000772812"/>
    </source>
</evidence>
<feature type="binding site" evidence="3">
    <location>
        <position position="81"/>
    </location>
    <ligand>
        <name>5-phospho-alpha-D-ribose 1-diphosphate</name>
        <dbReference type="ChEBI" id="CHEBI:58017"/>
    </ligand>
</feature>
<keyword evidence="3" id="KW-0479">Metal-binding</keyword>
<name>A0ABS1GGZ2_9AQUI</name>
<feature type="binding site" evidence="3">
    <location>
        <position position="81"/>
    </location>
    <ligand>
        <name>anthranilate</name>
        <dbReference type="ChEBI" id="CHEBI:16567"/>
        <label>1</label>
    </ligand>
</feature>
<keyword evidence="7" id="KW-1185">Reference proteome</keyword>
<dbReference type="SUPFAM" id="SSF47648">
    <property type="entry name" value="Nucleoside phosphorylase/phosphoribosyltransferase N-terminal domain"/>
    <property type="match status" value="1"/>
</dbReference>
<dbReference type="InterPro" id="IPR017459">
    <property type="entry name" value="Glycosyl_Trfase_fam3_N_dom"/>
</dbReference>
<keyword evidence="3" id="KW-0057">Aromatic amino acid biosynthesis</keyword>
<dbReference type="SUPFAM" id="SSF52418">
    <property type="entry name" value="Nucleoside phosphorylase/phosphoribosyltransferase catalytic domain"/>
    <property type="match status" value="1"/>
</dbReference>
<keyword evidence="2 3" id="KW-0808">Transferase</keyword>
<dbReference type="RefSeq" id="WP_200673590.1">
    <property type="nucleotide sequence ID" value="NZ_JAACYA010000001.1"/>
</dbReference>
<keyword evidence="3" id="KW-0460">Magnesium</keyword>
<comment type="pathway">
    <text evidence="3">Amino-acid biosynthesis; L-tryptophan biosynthesis; L-tryptophan from chorismate: step 2/5.</text>
</comment>
<feature type="binding site" evidence="3">
    <location>
        <begin position="84"/>
        <end position="85"/>
    </location>
    <ligand>
        <name>5-phospho-alpha-D-ribose 1-diphosphate</name>
        <dbReference type="ChEBI" id="CHEBI:58017"/>
    </ligand>
</feature>
<dbReference type="PANTHER" id="PTHR43285">
    <property type="entry name" value="ANTHRANILATE PHOSPHORIBOSYLTRANSFERASE"/>
    <property type="match status" value="1"/>
</dbReference>
<feature type="binding site" evidence="3">
    <location>
        <position position="227"/>
    </location>
    <ligand>
        <name>Mg(2+)</name>
        <dbReference type="ChEBI" id="CHEBI:18420"/>
        <label>1</label>
    </ligand>
</feature>
<feature type="binding site" evidence="3">
    <location>
        <begin position="109"/>
        <end position="117"/>
    </location>
    <ligand>
        <name>5-phospho-alpha-D-ribose 1-diphosphate</name>
        <dbReference type="ChEBI" id="CHEBI:58017"/>
    </ligand>
</feature>
<comment type="catalytic activity">
    <reaction evidence="3">
        <text>N-(5-phospho-beta-D-ribosyl)anthranilate + diphosphate = 5-phospho-alpha-D-ribose 1-diphosphate + anthranilate</text>
        <dbReference type="Rhea" id="RHEA:11768"/>
        <dbReference type="ChEBI" id="CHEBI:16567"/>
        <dbReference type="ChEBI" id="CHEBI:18277"/>
        <dbReference type="ChEBI" id="CHEBI:33019"/>
        <dbReference type="ChEBI" id="CHEBI:58017"/>
        <dbReference type="EC" id="2.4.2.18"/>
    </reaction>
</comment>
<evidence type="ECO:0000259" key="4">
    <source>
        <dbReference type="Pfam" id="PF00591"/>
    </source>
</evidence>
<keyword evidence="3" id="KW-0822">Tryptophan biosynthesis</keyword>
<reference evidence="6 7" key="1">
    <citation type="journal article" date="2021" name="Syst. Appl. Microbiol.">
        <title>Persephonella atlantica sp. nov.: How to adapt to physico-chemical gradients in high temperature hydrothermal habitats.</title>
        <authorList>
            <person name="Francois D.X."/>
            <person name="Godfroy A."/>
            <person name="Mathien C."/>
            <person name="Aube J."/>
            <person name="Cathalot C."/>
            <person name="Lesongeur F."/>
            <person name="L'Haridon S."/>
            <person name="Philippon X."/>
            <person name="Roussel E.G."/>
        </authorList>
    </citation>
    <scope>NUCLEOTIDE SEQUENCE [LARGE SCALE GENOMIC DNA]</scope>
    <source>
        <strain evidence="6 7">MO1340</strain>
    </source>
</reference>
<dbReference type="GO" id="GO:0004048">
    <property type="term" value="F:anthranilate phosphoribosyltransferase activity"/>
    <property type="evidence" value="ECO:0007669"/>
    <property type="project" value="UniProtKB-EC"/>
</dbReference>
<feature type="binding site" evidence="3">
    <location>
        <position position="226"/>
    </location>
    <ligand>
        <name>Mg(2+)</name>
        <dbReference type="ChEBI" id="CHEBI:18420"/>
        <label>2</label>
    </ligand>
</feature>
<evidence type="ECO:0000256" key="1">
    <source>
        <dbReference type="ARBA" id="ARBA00022676"/>
    </source>
</evidence>
<feature type="binding site" evidence="3">
    <location>
        <begin position="91"/>
        <end position="94"/>
    </location>
    <ligand>
        <name>5-phospho-alpha-D-ribose 1-diphosphate</name>
        <dbReference type="ChEBI" id="CHEBI:58017"/>
    </ligand>
</feature>
<evidence type="ECO:0000313" key="6">
    <source>
        <dbReference type="EMBL" id="MBK3332207.1"/>
    </source>
</evidence>
<dbReference type="Proteomes" id="UP000772812">
    <property type="component" value="Unassembled WGS sequence"/>
</dbReference>
<comment type="similarity">
    <text evidence="3">Belongs to the anthranilate phosphoribosyltransferase family.</text>
</comment>
<comment type="caution">
    <text evidence="3">Lacks conserved residue(s) required for the propagation of feature annotation.</text>
</comment>
<comment type="subunit">
    <text evidence="3">Homodimer.</text>
</comment>
<proteinExistence type="inferred from homology"/>
<dbReference type="Gene3D" id="3.40.1030.10">
    <property type="entry name" value="Nucleoside phosphorylase/phosphoribosyltransferase catalytic domain"/>
    <property type="match status" value="1"/>
</dbReference>
<feature type="binding site" evidence="3">
    <location>
        <position position="93"/>
    </location>
    <ligand>
        <name>Mg(2+)</name>
        <dbReference type="ChEBI" id="CHEBI:18420"/>
        <label>1</label>
    </ligand>
</feature>
<comment type="caution">
    <text evidence="6">The sequence shown here is derived from an EMBL/GenBank/DDBJ whole genome shotgun (WGS) entry which is preliminary data.</text>
</comment>
<dbReference type="Pfam" id="PF02885">
    <property type="entry name" value="Glycos_trans_3N"/>
    <property type="match status" value="1"/>
</dbReference>
<organism evidence="6 7">
    <name type="scientific">Persephonella atlantica</name>
    <dbReference type="NCBI Taxonomy" id="2699429"/>
    <lineage>
        <taxon>Bacteria</taxon>
        <taxon>Pseudomonadati</taxon>
        <taxon>Aquificota</taxon>
        <taxon>Aquificia</taxon>
        <taxon>Aquificales</taxon>
        <taxon>Hydrogenothermaceae</taxon>
        <taxon>Persephonella</taxon>
    </lineage>
</organism>
<keyword evidence="1 3" id="KW-0328">Glycosyltransferase</keyword>
<dbReference type="HAMAP" id="MF_00211">
    <property type="entry name" value="TrpD"/>
    <property type="match status" value="1"/>
</dbReference>
<feature type="binding site" evidence="3">
    <location>
        <position position="112"/>
    </location>
    <ligand>
        <name>anthranilate</name>
        <dbReference type="ChEBI" id="CHEBI:16567"/>
        <label>1</label>
    </ligand>
</feature>
<feature type="binding site" evidence="3">
    <location>
        <position position="121"/>
    </location>
    <ligand>
        <name>5-phospho-alpha-D-ribose 1-diphosphate</name>
        <dbReference type="ChEBI" id="CHEBI:58017"/>
    </ligand>
</feature>
<protein>
    <recommendedName>
        <fullName evidence="3">Anthranilate phosphoribosyltransferase</fullName>
        <ecNumber evidence="3">2.4.2.18</ecNumber>
    </recommendedName>
</protein>
<gene>
    <name evidence="3 6" type="primary">trpD</name>
    <name evidence="6" type="ORF">GWK41_03880</name>
</gene>
<feature type="domain" description="Glycosyl transferase family 3 N-terminal" evidence="5">
    <location>
        <begin position="3"/>
        <end position="63"/>
    </location>
</feature>
<feature type="domain" description="Glycosyl transferase family 3" evidence="4">
    <location>
        <begin position="74"/>
        <end position="323"/>
    </location>
</feature>
<dbReference type="InterPro" id="IPR005940">
    <property type="entry name" value="Anthranilate_Pribosyl_Tfrase"/>
</dbReference>
<evidence type="ECO:0000256" key="3">
    <source>
        <dbReference type="HAMAP-Rule" id="MF_00211"/>
    </source>
</evidence>
<feature type="binding site" evidence="3">
    <location>
        <position position="227"/>
    </location>
    <ligand>
        <name>Mg(2+)</name>
        <dbReference type="ChEBI" id="CHEBI:18420"/>
        <label>2</label>
    </ligand>
</feature>
<accession>A0ABS1GGZ2</accession>
<dbReference type="Gene3D" id="1.20.970.10">
    <property type="entry name" value="Transferase, Pyrimidine Nucleoside Phosphorylase, Chain C"/>
    <property type="match status" value="1"/>
</dbReference>
<dbReference type="InterPro" id="IPR000312">
    <property type="entry name" value="Glycosyl_Trfase_fam3"/>
</dbReference>
<dbReference type="PANTHER" id="PTHR43285:SF2">
    <property type="entry name" value="ANTHRANILATE PHOSPHORIBOSYLTRANSFERASE"/>
    <property type="match status" value="1"/>
</dbReference>
<comment type="function">
    <text evidence="3">Catalyzes the transfer of the phosphoribosyl group of 5-phosphorylribose-1-pyrophosphate (PRPP) to anthranilate to yield N-(5'-phosphoribosyl)-anthranilate (PRA).</text>
</comment>
<keyword evidence="3" id="KW-0028">Amino-acid biosynthesis</keyword>
<dbReference type="Pfam" id="PF00591">
    <property type="entry name" value="Glycos_transf_3"/>
    <property type="match status" value="1"/>
</dbReference>
<dbReference type="EMBL" id="JAACYA010000001">
    <property type="protein sequence ID" value="MBK3332207.1"/>
    <property type="molecule type" value="Genomic_DNA"/>
</dbReference>